<sequence length="150" mass="15872">MDFPPILILVILWLLISLPLSKIKKASQGQQAARTASAPKARQPERQPAKAAAPAVQSSGTSSGEGSTLRPAVLQPTITFTEHDDSVYTGSMNAVTGEGYDPCHDEQLAPLTLAENAVPAAEAAEGGLQLNWTGNEIVRGIVMSEILKRK</sequence>
<dbReference type="Proteomes" id="UP000192328">
    <property type="component" value="Unassembled WGS sequence"/>
</dbReference>
<dbReference type="EMBL" id="FWXZ01000002">
    <property type="protein sequence ID" value="SMC54161.1"/>
    <property type="molecule type" value="Genomic_DNA"/>
</dbReference>
<protein>
    <submittedName>
        <fullName evidence="1">Uncharacterized protein</fullName>
    </submittedName>
</protein>
<accession>A0AC61PKJ0</accession>
<evidence type="ECO:0000313" key="1">
    <source>
        <dbReference type="EMBL" id="SMC54161.1"/>
    </source>
</evidence>
<gene>
    <name evidence="1" type="ORF">SAMN06297397_1341</name>
</gene>
<proteinExistence type="predicted"/>
<keyword evidence="2" id="KW-1185">Reference proteome</keyword>
<name>A0AC61PKJ0_9FIRM</name>
<organism evidence="1 2">
    <name type="scientific">Aristaeella lactis</name>
    <dbReference type="NCBI Taxonomy" id="3046383"/>
    <lineage>
        <taxon>Bacteria</taxon>
        <taxon>Bacillati</taxon>
        <taxon>Bacillota</taxon>
        <taxon>Clostridia</taxon>
        <taxon>Eubacteriales</taxon>
        <taxon>Aristaeellaceae</taxon>
        <taxon>Aristaeella</taxon>
    </lineage>
</organism>
<evidence type="ECO:0000313" key="2">
    <source>
        <dbReference type="Proteomes" id="UP000192328"/>
    </source>
</evidence>
<comment type="caution">
    <text evidence="1">The sequence shown here is derived from an EMBL/GenBank/DDBJ whole genome shotgun (WGS) entry which is preliminary data.</text>
</comment>
<reference evidence="1" key="1">
    <citation type="submission" date="2017-04" db="EMBL/GenBank/DDBJ databases">
        <authorList>
            <person name="Varghese N."/>
            <person name="Submissions S."/>
        </authorList>
    </citation>
    <scope>NUCLEOTIDE SEQUENCE</scope>
    <source>
        <strain evidence="1">WTE2008</strain>
    </source>
</reference>